<feature type="compositionally biased region" description="Basic residues" evidence="1">
    <location>
        <begin position="19"/>
        <end position="33"/>
    </location>
</feature>
<organism evidence="2 3">
    <name type="scientific">Blastomyces gilchristii (strain SLH14081)</name>
    <name type="common">Blastomyces dermatitidis</name>
    <dbReference type="NCBI Taxonomy" id="559298"/>
    <lineage>
        <taxon>Eukaryota</taxon>
        <taxon>Fungi</taxon>
        <taxon>Dikarya</taxon>
        <taxon>Ascomycota</taxon>
        <taxon>Pezizomycotina</taxon>
        <taxon>Eurotiomycetes</taxon>
        <taxon>Eurotiomycetidae</taxon>
        <taxon>Onygenales</taxon>
        <taxon>Ajellomycetaceae</taxon>
        <taxon>Blastomyces</taxon>
    </lineage>
</organism>
<gene>
    <name evidence="2" type="ORF">BDBG_03187</name>
</gene>
<keyword evidence="3" id="KW-1185">Reference proteome</keyword>
<reference evidence="3" key="1">
    <citation type="journal article" date="2015" name="PLoS Genet.">
        <title>The dynamic genome and transcriptome of the human fungal pathogen Blastomyces and close relative Emmonsia.</title>
        <authorList>
            <person name="Munoz J.F."/>
            <person name="Gauthier G.M."/>
            <person name="Desjardins C.A."/>
            <person name="Gallo J.E."/>
            <person name="Holder J."/>
            <person name="Sullivan T.D."/>
            <person name="Marty A.J."/>
            <person name="Carmen J.C."/>
            <person name="Chen Z."/>
            <person name="Ding L."/>
            <person name="Gujja S."/>
            <person name="Magrini V."/>
            <person name="Misas E."/>
            <person name="Mitreva M."/>
            <person name="Priest M."/>
            <person name="Saif S."/>
            <person name="Whiston E.A."/>
            <person name="Young S."/>
            <person name="Zeng Q."/>
            <person name="Goldman W.E."/>
            <person name="Mardis E.R."/>
            <person name="Taylor J.W."/>
            <person name="McEwen J.G."/>
            <person name="Clay O.K."/>
            <person name="Klein B.S."/>
            <person name="Cuomo C.A."/>
        </authorList>
    </citation>
    <scope>NUCLEOTIDE SEQUENCE [LARGE SCALE GENOMIC DNA]</scope>
    <source>
        <strain evidence="3">SLH14081</strain>
    </source>
</reference>
<dbReference type="VEuPathDB" id="FungiDB:BDBG_03187"/>
<accession>A0A179UGH6</accession>
<feature type="region of interest" description="Disordered" evidence="1">
    <location>
        <begin position="1"/>
        <end position="74"/>
    </location>
</feature>
<name>A0A179UGH6_BLAGS</name>
<dbReference type="Proteomes" id="UP000002038">
    <property type="component" value="Unassembled WGS sequence"/>
</dbReference>
<evidence type="ECO:0000313" key="2">
    <source>
        <dbReference type="EMBL" id="OAT07084.1"/>
    </source>
</evidence>
<feature type="compositionally biased region" description="Low complexity" evidence="1">
    <location>
        <begin position="63"/>
        <end position="73"/>
    </location>
</feature>
<sequence>MGRKMKQVQKGPELSHPLFPRRPRSDKRNRKCPTRGEPNIQWRWSTARPCKREASSAMKMGPNNNNNNNNNNNKTCRNPITTGLTCSRHWIGLEWQIAQELRGLVLDRGPGYWTQGGSEAKPHSVTLPTAWNSQRAISNMEIERIPKDILTASVSSVKRDILLISSRAAPGRDDTAGICCLLVHSIFLEWGAN</sequence>
<dbReference type="GeneID" id="8505448"/>
<dbReference type="AlphaFoldDB" id="A0A179UGH6"/>
<evidence type="ECO:0000256" key="1">
    <source>
        <dbReference type="SAM" id="MobiDB-lite"/>
    </source>
</evidence>
<evidence type="ECO:0000313" key="3">
    <source>
        <dbReference type="Proteomes" id="UP000002038"/>
    </source>
</evidence>
<dbReference type="KEGG" id="bgh:BDBG_03187"/>
<dbReference type="RefSeq" id="XP_002626023.1">
    <property type="nucleotide sequence ID" value="XM_002625977.2"/>
</dbReference>
<proteinExistence type="predicted"/>
<dbReference type="EMBL" id="GG657452">
    <property type="protein sequence ID" value="OAT07084.1"/>
    <property type="molecule type" value="Genomic_DNA"/>
</dbReference>
<protein>
    <submittedName>
        <fullName evidence="2">Uncharacterized protein</fullName>
    </submittedName>
</protein>